<protein>
    <submittedName>
        <fullName evidence="2">Uncharacterized protein</fullName>
    </submittedName>
</protein>
<feature type="compositionally biased region" description="Low complexity" evidence="1">
    <location>
        <begin position="26"/>
        <end position="36"/>
    </location>
</feature>
<evidence type="ECO:0000313" key="3">
    <source>
        <dbReference type="Proteomes" id="UP001419268"/>
    </source>
</evidence>
<proteinExistence type="predicted"/>
<accession>A0AAP0PA81</accession>
<evidence type="ECO:0000313" key="2">
    <source>
        <dbReference type="EMBL" id="KAK9133525.1"/>
    </source>
</evidence>
<reference evidence="2 3" key="1">
    <citation type="submission" date="2024-01" db="EMBL/GenBank/DDBJ databases">
        <title>Genome assemblies of Stephania.</title>
        <authorList>
            <person name="Yang L."/>
        </authorList>
    </citation>
    <scope>NUCLEOTIDE SEQUENCE [LARGE SCALE GENOMIC DNA]</scope>
    <source>
        <strain evidence="2">JXDWG</strain>
        <tissue evidence="2">Leaf</tissue>
    </source>
</reference>
<evidence type="ECO:0000256" key="1">
    <source>
        <dbReference type="SAM" id="MobiDB-lite"/>
    </source>
</evidence>
<feature type="compositionally biased region" description="Basic residues" evidence="1">
    <location>
        <begin position="155"/>
        <end position="168"/>
    </location>
</feature>
<feature type="compositionally biased region" description="Polar residues" evidence="1">
    <location>
        <begin position="1"/>
        <end position="10"/>
    </location>
</feature>
<gene>
    <name evidence="2" type="ORF">Scep_013053</name>
</gene>
<keyword evidence="3" id="KW-1185">Reference proteome</keyword>
<dbReference type="Proteomes" id="UP001419268">
    <property type="component" value="Unassembled WGS sequence"/>
</dbReference>
<sequence>MQARWASQATGGERPSKPKKAVGWLQSAAASAAQRRVTTSRGSESVGARATHGSVVRRRRCVGRRTAELTDGVGGLQDDSKRRGRRSSPAADVGSNKRDGRGSTTAATRIQNGARREAAKRRSGGVVNGVEQRRGGTLPDRSIPDETTTVDNVSRLRRSSTTRRVARE</sequence>
<dbReference type="EMBL" id="JBBNAG010000005">
    <property type="protein sequence ID" value="KAK9133525.1"/>
    <property type="molecule type" value="Genomic_DNA"/>
</dbReference>
<comment type="caution">
    <text evidence="2">The sequence shown here is derived from an EMBL/GenBank/DDBJ whole genome shotgun (WGS) entry which is preliminary data.</text>
</comment>
<organism evidence="2 3">
    <name type="scientific">Stephania cephalantha</name>
    <dbReference type="NCBI Taxonomy" id="152367"/>
    <lineage>
        <taxon>Eukaryota</taxon>
        <taxon>Viridiplantae</taxon>
        <taxon>Streptophyta</taxon>
        <taxon>Embryophyta</taxon>
        <taxon>Tracheophyta</taxon>
        <taxon>Spermatophyta</taxon>
        <taxon>Magnoliopsida</taxon>
        <taxon>Ranunculales</taxon>
        <taxon>Menispermaceae</taxon>
        <taxon>Menispermoideae</taxon>
        <taxon>Cissampelideae</taxon>
        <taxon>Stephania</taxon>
    </lineage>
</organism>
<name>A0AAP0PA81_9MAGN</name>
<feature type="compositionally biased region" description="Polar residues" evidence="1">
    <location>
        <begin position="102"/>
        <end position="111"/>
    </location>
</feature>
<dbReference type="AlphaFoldDB" id="A0AAP0PA81"/>
<feature type="region of interest" description="Disordered" evidence="1">
    <location>
        <begin position="1"/>
        <end position="168"/>
    </location>
</feature>